<evidence type="ECO:0000313" key="1">
    <source>
        <dbReference type="EMBL" id="ATV52113.1"/>
    </source>
</evidence>
<dbReference type="Pfam" id="PF13707">
    <property type="entry name" value="RloB"/>
    <property type="match status" value="1"/>
</dbReference>
<organism evidence="1 2">
    <name type="scientific">Prevotella intermedia</name>
    <dbReference type="NCBI Taxonomy" id="28131"/>
    <lineage>
        <taxon>Bacteria</taxon>
        <taxon>Pseudomonadati</taxon>
        <taxon>Bacteroidota</taxon>
        <taxon>Bacteroidia</taxon>
        <taxon>Bacteroidales</taxon>
        <taxon>Prevotellaceae</taxon>
        <taxon>Prevotella</taxon>
    </lineage>
</organism>
<dbReference type="InterPro" id="IPR025591">
    <property type="entry name" value="RloB"/>
</dbReference>
<evidence type="ECO:0008006" key="3">
    <source>
        <dbReference type="Google" id="ProtNLM"/>
    </source>
</evidence>
<accession>A0A2D3N9N6</accession>
<gene>
    <name evidence="1" type="ORF">CTM50_03015</name>
</gene>
<dbReference type="EMBL" id="CP024696">
    <property type="protein sequence ID" value="ATV52113.1"/>
    <property type="molecule type" value="Genomic_DNA"/>
</dbReference>
<sequence>MGKLRNRAIIIGEGITEFYYFQSLRDVYKQVVFKPDYPKNTSIKELGEKIREAKKEGYTHIFCIIDMDTKNKESERTRYNKLKAKFAKTIINPKKGISCKVEFFETHLCTEMFFRYYFGYTSCPYENQKSLIKDLNKCVKKVKYEKTIKFFRKNNGLHSYFESEGGSLEKAITNAEKSMKEKEKNDRDYTYSELGRLMKALKNLQKQRKG</sequence>
<dbReference type="Proteomes" id="UP000229323">
    <property type="component" value="Chromosome"/>
</dbReference>
<proteinExistence type="predicted"/>
<name>A0A2D3N9N6_PREIN</name>
<dbReference type="RefSeq" id="WP_100022684.1">
    <property type="nucleotide sequence ID" value="NZ_CP024696.1"/>
</dbReference>
<reference evidence="1 2" key="1">
    <citation type="submission" date="2017-11" db="EMBL/GenBank/DDBJ databases">
        <title>Genome sequencing of Prevotella intermedia KCOM 2033.</title>
        <authorList>
            <person name="Kook J.-K."/>
            <person name="Park S.-N."/>
            <person name="Lim Y.K."/>
        </authorList>
    </citation>
    <scope>NUCLEOTIDE SEQUENCE [LARGE SCALE GENOMIC DNA]</scope>
    <source>
        <strain evidence="1 2">KCOM 2033</strain>
    </source>
</reference>
<dbReference type="AlphaFoldDB" id="A0A2D3N9N6"/>
<evidence type="ECO:0000313" key="2">
    <source>
        <dbReference type="Proteomes" id="UP000229323"/>
    </source>
</evidence>
<protein>
    <recommendedName>
        <fullName evidence="3">RloB domain-containing protein</fullName>
    </recommendedName>
</protein>